<evidence type="ECO:0000313" key="3">
    <source>
        <dbReference type="EMBL" id="KAJ2787019.1"/>
    </source>
</evidence>
<name>A0A9W8HK83_9FUNG</name>
<feature type="compositionally biased region" description="Acidic residues" evidence="1">
    <location>
        <begin position="239"/>
        <end position="252"/>
    </location>
</feature>
<dbReference type="GO" id="GO:0006338">
    <property type="term" value="P:chromatin remodeling"/>
    <property type="evidence" value="ECO:0007669"/>
    <property type="project" value="InterPro"/>
</dbReference>
<feature type="compositionally biased region" description="Acidic residues" evidence="1">
    <location>
        <begin position="152"/>
        <end position="185"/>
    </location>
</feature>
<feature type="region of interest" description="Disordered" evidence="1">
    <location>
        <begin position="1"/>
        <end position="330"/>
    </location>
</feature>
<organism evidence="3 4">
    <name type="scientific">Coemansia interrupta</name>
    <dbReference type="NCBI Taxonomy" id="1126814"/>
    <lineage>
        <taxon>Eukaryota</taxon>
        <taxon>Fungi</taxon>
        <taxon>Fungi incertae sedis</taxon>
        <taxon>Zoopagomycota</taxon>
        <taxon>Kickxellomycotina</taxon>
        <taxon>Kickxellomycetes</taxon>
        <taxon>Kickxellales</taxon>
        <taxon>Kickxellaceae</taxon>
        <taxon>Coemansia</taxon>
    </lineage>
</organism>
<dbReference type="SMART" id="SM01406">
    <property type="entry name" value="PAPA-1"/>
    <property type="match status" value="1"/>
</dbReference>
<dbReference type="PANTHER" id="PTHR21561:SF12">
    <property type="entry name" value="INO80 COMPLEX SUBUNIT B"/>
    <property type="match status" value="1"/>
</dbReference>
<feature type="compositionally biased region" description="Low complexity" evidence="1">
    <location>
        <begin position="98"/>
        <end position="113"/>
    </location>
</feature>
<feature type="compositionally biased region" description="Low complexity" evidence="1">
    <location>
        <begin position="13"/>
        <end position="74"/>
    </location>
</feature>
<keyword evidence="4" id="KW-1185">Reference proteome</keyword>
<dbReference type="AlphaFoldDB" id="A0A9W8HK83"/>
<dbReference type="InterPro" id="IPR029523">
    <property type="entry name" value="INO80B/Ies2"/>
</dbReference>
<dbReference type="Proteomes" id="UP001140172">
    <property type="component" value="Unassembled WGS sequence"/>
</dbReference>
<feature type="compositionally biased region" description="Basic and acidic residues" evidence="1">
    <location>
        <begin position="229"/>
        <end position="238"/>
    </location>
</feature>
<feature type="compositionally biased region" description="Acidic residues" evidence="1">
    <location>
        <begin position="217"/>
        <end position="226"/>
    </location>
</feature>
<dbReference type="InterPro" id="IPR006880">
    <property type="entry name" value="INO80B_C"/>
</dbReference>
<gene>
    <name evidence="3" type="ORF">GGI15_001066</name>
</gene>
<dbReference type="PANTHER" id="PTHR21561">
    <property type="entry name" value="INO80 COMPLEX SUBUNIT B"/>
    <property type="match status" value="1"/>
</dbReference>
<feature type="compositionally biased region" description="Basic residues" evidence="1">
    <location>
        <begin position="264"/>
        <end position="281"/>
    </location>
</feature>
<dbReference type="EMBL" id="JANBUM010000036">
    <property type="protein sequence ID" value="KAJ2787019.1"/>
    <property type="molecule type" value="Genomic_DNA"/>
</dbReference>
<protein>
    <recommendedName>
        <fullName evidence="2">INO80 complex subunit B-like conserved region domain-containing protein</fullName>
    </recommendedName>
</protein>
<reference evidence="3" key="1">
    <citation type="submission" date="2022-07" db="EMBL/GenBank/DDBJ databases">
        <title>Phylogenomic reconstructions and comparative analyses of Kickxellomycotina fungi.</title>
        <authorList>
            <person name="Reynolds N.K."/>
            <person name="Stajich J.E."/>
            <person name="Barry K."/>
            <person name="Grigoriev I.V."/>
            <person name="Crous P."/>
            <person name="Smith M.E."/>
        </authorList>
    </citation>
    <scope>NUCLEOTIDE SEQUENCE</scope>
    <source>
        <strain evidence="3">BCRC 34489</strain>
    </source>
</reference>
<accession>A0A9W8HK83</accession>
<comment type="caution">
    <text evidence="3">The sequence shown here is derived from an EMBL/GenBank/DDBJ whole genome shotgun (WGS) entry which is preliminary data.</text>
</comment>
<dbReference type="Pfam" id="PF04795">
    <property type="entry name" value="PAPA-1"/>
    <property type="match status" value="1"/>
</dbReference>
<feature type="compositionally biased region" description="Acidic residues" evidence="1">
    <location>
        <begin position="293"/>
        <end position="320"/>
    </location>
</feature>
<sequence>MPPKRRATKETTTDSSLSPSQSSSASSASSSSEGDTSDSSTHITSSTRSRRAGQAAQSALSSSATNTRRSSRLNAQAEQSPAPKAPGRLTRGLRRGSRAASSSAARGRQSTRSGGRGGRRAISSPLSDDGPPAKRPRGQARKDASDSMSPSEDSEAEPTSDGEEEEEEEEENVNEDGVGSEDASDDGQSIADTPVTGRRARAPRRNPSPARAKLSDSEDQDSDDTQSDSSEKDDGNEPKEEEEEAEESEDIAPEPVRAPSTRGGRGRGRGKKGPGRPRTHPLSRSTPLAAELGDGDSDSDGIIENDDEAGLDWLSDDEEGSGTAAVTNLTRRQRSKLTSDYDEELIELPLDARRSRLSVEEAALIKSEQARRRKFQSQQRAERIKNDTINRLLNKQTSKGRNRVAEDSETSVVAEAAPSIIRYVQRRQVARSTSAADKRNPAAGSEAIHIECMLSLPNDVTIDQILPGATAKNSEPKYPQPLAECAVDGCTQLKKYTAASLPVCSLEHWKMINAANGA</sequence>
<feature type="domain" description="INO80 complex subunit B-like conserved region" evidence="2">
    <location>
        <begin position="361"/>
        <end position="438"/>
    </location>
</feature>
<dbReference type="GO" id="GO:0031011">
    <property type="term" value="C:Ino80 complex"/>
    <property type="evidence" value="ECO:0007669"/>
    <property type="project" value="InterPro"/>
</dbReference>
<evidence type="ECO:0000259" key="2">
    <source>
        <dbReference type="SMART" id="SM01406"/>
    </source>
</evidence>
<evidence type="ECO:0000313" key="4">
    <source>
        <dbReference type="Proteomes" id="UP001140172"/>
    </source>
</evidence>
<proteinExistence type="predicted"/>
<evidence type="ECO:0000256" key="1">
    <source>
        <dbReference type="SAM" id="MobiDB-lite"/>
    </source>
</evidence>
<dbReference type="OrthoDB" id="2021186at2759"/>